<dbReference type="Proteomes" id="UP001246372">
    <property type="component" value="Unassembled WGS sequence"/>
</dbReference>
<dbReference type="RefSeq" id="WP_315651723.1">
    <property type="nucleotide sequence ID" value="NZ_JAVXZY010000006.1"/>
</dbReference>
<feature type="domain" description="OmpA-like" evidence="6">
    <location>
        <begin position="120"/>
        <end position="237"/>
    </location>
</feature>
<accession>A0ABU3PER1</accession>
<protein>
    <submittedName>
        <fullName evidence="7">OmpA family protein</fullName>
    </submittedName>
</protein>
<comment type="caution">
    <text evidence="7">The sequence shown here is derived from an EMBL/GenBank/DDBJ whole genome shotgun (WGS) entry which is preliminary data.</text>
</comment>
<keyword evidence="8" id="KW-1185">Reference proteome</keyword>
<feature type="region of interest" description="Disordered" evidence="5">
    <location>
        <begin position="26"/>
        <end position="51"/>
    </location>
</feature>
<dbReference type="InterPro" id="IPR039567">
    <property type="entry name" value="Gly-zipper"/>
</dbReference>
<organism evidence="7 8">
    <name type="scientific">Roseateles aquae</name>
    <dbReference type="NCBI Taxonomy" id="3077235"/>
    <lineage>
        <taxon>Bacteria</taxon>
        <taxon>Pseudomonadati</taxon>
        <taxon>Pseudomonadota</taxon>
        <taxon>Betaproteobacteria</taxon>
        <taxon>Burkholderiales</taxon>
        <taxon>Sphaerotilaceae</taxon>
        <taxon>Roseateles</taxon>
    </lineage>
</organism>
<feature type="region of interest" description="Disordered" evidence="5">
    <location>
        <begin position="206"/>
        <end position="225"/>
    </location>
</feature>
<feature type="compositionally biased region" description="Low complexity" evidence="5">
    <location>
        <begin position="30"/>
        <end position="51"/>
    </location>
</feature>
<evidence type="ECO:0000313" key="7">
    <source>
        <dbReference type="EMBL" id="MDT9000845.1"/>
    </source>
</evidence>
<dbReference type="PANTHER" id="PTHR30329:SF21">
    <property type="entry name" value="LIPOPROTEIN YIAD-RELATED"/>
    <property type="match status" value="1"/>
</dbReference>
<name>A0ABU3PER1_9BURK</name>
<dbReference type="PRINTS" id="PR01021">
    <property type="entry name" value="OMPADOMAIN"/>
</dbReference>
<dbReference type="Pfam" id="PF13488">
    <property type="entry name" value="Gly-zipper_Omp"/>
    <property type="match status" value="1"/>
</dbReference>
<evidence type="ECO:0000256" key="3">
    <source>
        <dbReference type="ARBA" id="ARBA00023237"/>
    </source>
</evidence>
<dbReference type="InterPro" id="IPR006665">
    <property type="entry name" value="OmpA-like"/>
</dbReference>
<dbReference type="PANTHER" id="PTHR30329">
    <property type="entry name" value="STATOR ELEMENT OF FLAGELLAR MOTOR COMPLEX"/>
    <property type="match status" value="1"/>
</dbReference>
<dbReference type="InterPro" id="IPR036737">
    <property type="entry name" value="OmpA-like_sf"/>
</dbReference>
<comment type="subcellular location">
    <subcellularLocation>
        <location evidence="1">Cell outer membrane</location>
    </subcellularLocation>
</comment>
<evidence type="ECO:0000256" key="5">
    <source>
        <dbReference type="SAM" id="MobiDB-lite"/>
    </source>
</evidence>
<evidence type="ECO:0000256" key="2">
    <source>
        <dbReference type="ARBA" id="ARBA00023136"/>
    </source>
</evidence>
<dbReference type="Gene3D" id="3.30.1330.60">
    <property type="entry name" value="OmpA-like domain"/>
    <property type="match status" value="1"/>
</dbReference>
<gene>
    <name evidence="7" type="ORF">RQP53_16335</name>
</gene>
<dbReference type="Pfam" id="PF00691">
    <property type="entry name" value="OmpA"/>
    <property type="match status" value="1"/>
</dbReference>
<reference evidence="7" key="1">
    <citation type="submission" date="2023-09" db="EMBL/GenBank/DDBJ databases">
        <title>Paucibacter sp. APW11 Genome sequencing and assembly.</title>
        <authorList>
            <person name="Kim I."/>
        </authorList>
    </citation>
    <scope>NUCLEOTIDE SEQUENCE</scope>
    <source>
        <strain evidence="7">APW11</strain>
    </source>
</reference>
<evidence type="ECO:0000313" key="8">
    <source>
        <dbReference type="Proteomes" id="UP001246372"/>
    </source>
</evidence>
<keyword evidence="2 4" id="KW-0472">Membrane</keyword>
<dbReference type="InterPro" id="IPR006690">
    <property type="entry name" value="OMPA-like_CS"/>
</dbReference>
<dbReference type="CDD" id="cd07185">
    <property type="entry name" value="OmpA_C-like"/>
    <property type="match status" value="1"/>
</dbReference>
<keyword evidence="3" id="KW-0998">Cell outer membrane</keyword>
<evidence type="ECO:0000256" key="4">
    <source>
        <dbReference type="PROSITE-ProRule" id="PRU00473"/>
    </source>
</evidence>
<dbReference type="PROSITE" id="PS51123">
    <property type="entry name" value="OMPA_2"/>
    <property type="match status" value="1"/>
</dbReference>
<evidence type="ECO:0000259" key="6">
    <source>
        <dbReference type="PROSITE" id="PS51123"/>
    </source>
</evidence>
<dbReference type="InterPro" id="IPR050330">
    <property type="entry name" value="Bact_OuterMem_StrucFunc"/>
</dbReference>
<dbReference type="SUPFAM" id="SSF103088">
    <property type="entry name" value="OmpA-like"/>
    <property type="match status" value="1"/>
</dbReference>
<sequence>MIAPSFLSRAGAALLALQLLGCGTQPTRQTASADPTPTPTPSSASGVAAGPRCERLPTLSNNQKVAVGGTVGGILGGIIGASVGERSDRNVVNGVLGGALVGALAGSAFKNEIDIDEQPDGSVRLRVPGSLMFASGQYSLSPAFQSTLASVTQTLKKYCDVSIRVVGHTDSVGQAKANQLLSEKRAQAVQSLMVSQGFDRLKVTTEGRGDTMPRASNQDEVGRQQNRRVEIFAQGPTG</sequence>
<dbReference type="PROSITE" id="PS01068">
    <property type="entry name" value="OMPA_1"/>
    <property type="match status" value="1"/>
</dbReference>
<evidence type="ECO:0000256" key="1">
    <source>
        <dbReference type="ARBA" id="ARBA00004442"/>
    </source>
</evidence>
<proteinExistence type="predicted"/>
<dbReference type="EMBL" id="JAVXZY010000006">
    <property type="protein sequence ID" value="MDT9000845.1"/>
    <property type="molecule type" value="Genomic_DNA"/>
</dbReference>
<dbReference type="InterPro" id="IPR006664">
    <property type="entry name" value="OMP_bac"/>
</dbReference>